<evidence type="ECO:0000313" key="1">
    <source>
        <dbReference type="EMBL" id="KAG5552056.1"/>
    </source>
</evidence>
<comment type="caution">
    <text evidence="1">The sequence shown here is derived from an EMBL/GenBank/DDBJ whole genome shotgun (WGS) entry which is preliminary data.</text>
</comment>
<dbReference type="AlphaFoldDB" id="A0AAV6KHZ8"/>
<protein>
    <submittedName>
        <fullName evidence="1">Uncharacterized protein</fullName>
    </submittedName>
</protein>
<sequence length="253" mass="24191">MLPIVSTSAKNSLTAWPILYNRFTAISVPSGNTPLNTEPNPSPPSLSLKSPVATRSCSCVNITGIPGTCCIYTSTSSVIVLLNFFQNIRIKRQKITRTAEPEPAIIAISLFRFEFGFLGSGGLLPSGGPAGPLAVVGAVGVGAVTVAGVGSGTETGVGAGTVAGVGAVTTTVAVGALKTSVGVGAVTVAGVGFGTETGVGAGTVASVGAVTTTGVVGAVKTSVGVGAVTVAGVGSVTTTGAVGAGTANGSVGA</sequence>
<dbReference type="Proteomes" id="UP000823749">
    <property type="component" value="Chromosome 4"/>
</dbReference>
<dbReference type="EMBL" id="JACTNZ010000004">
    <property type="protein sequence ID" value="KAG5552056.1"/>
    <property type="molecule type" value="Genomic_DNA"/>
</dbReference>
<keyword evidence="2" id="KW-1185">Reference proteome</keyword>
<reference evidence="1" key="1">
    <citation type="submission" date="2020-08" db="EMBL/GenBank/DDBJ databases">
        <title>Plant Genome Project.</title>
        <authorList>
            <person name="Zhang R.-G."/>
        </authorList>
    </citation>
    <scope>NUCLEOTIDE SEQUENCE</scope>
    <source>
        <strain evidence="1">WSP0</strain>
        <tissue evidence="1">Leaf</tissue>
    </source>
</reference>
<accession>A0AAV6KHZ8</accession>
<name>A0AAV6KHZ8_9ERIC</name>
<organism evidence="1 2">
    <name type="scientific">Rhododendron griersonianum</name>
    <dbReference type="NCBI Taxonomy" id="479676"/>
    <lineage>
        <taxon>Eukaryota</taxon>
        <taxon>Viridiplantae</taxon>
        <taxon>Streptophyta</taxon>
        <taxon>Embryophyta</taxon>
        <taxon>Tracheophyta</taxon>
        <taxon>Spermatophyta</taxon>
        <taxon>Magnoliopsida</taxon>
        <taxon>eudicotyledons</taxon>
        <taxon>Gunneridae</taxon>
        <taxon>Pentapetalae</taxon>
        <taxon>asterids</taxon>
        <taxon>Ericales</taxon>
        <taxon>Ericaceae</taxon>
        <taxon>Ericoideae</taxon>
        <taxon>Rhodoreae</taxon>
        <taxon>Rhododendron</taxon>
    </lineage>
</organism>
<evidence type="ECO:0000313" key="2">
    <source>
        <dbReference type="Proteomes" id="UP000823749"/>
    </source>
</evidence>
<gene>
    <name evidence="1" type="ORF">RHGRI_010219</name>
</gene>
<proteinExistence type="predicted"/>